<dbReference type="VEuPathDB" id="TriTrypDB:TcCLB.503925.110"/>
<dbReference type="VEuPathDB" id="TriTrypDB:TcYC6_0087040"/>
<dbReference type="VEuPathDB" id="TriTrypDB:Tc_MARK_2397"/>
<dbReference type="EMBL" id="PRFA01000196">
    <property type="protein sequence ID" value="PWU84876.1"/>
    <property type="molecule type" value="Genomic_DNA"/>
</dbReference>
<organism evidence="1 2">
    <name type="scientific">Trypanosoma cruzi</name>
    <dbReference type="NCBI Taxonomy" id="5693"/>
    <lineage>
        <taxon>Eukaryota</taxon>
        <taxon>Discoba</taxon>
        <taxon>Euglenozoa</taxon>
        <taxon>Kinetoplastea</taxon>
        <taxon>Metakinetoplastina</taxon>
        <taxon>Trypanosomatida</taxon>
        <taxon>Trypanosomatidae</taxon>
        <taxon>Trypanosoma</taxon>
        <taxon>Schizotrypanum</taxon>
    </lineage>
</organism>
<reference evidence="1 2" key="1">
    <citation type="journal article" date="2018" name="Microb. Genom.">
        <title>Expanding an expanded genome: long-read sequencing of Trypanosoma cruzi.</title>
        <authorList>
            <person name="Berna L."/>
            <person name="Rodriguez M."/>
            <person name="Chiribao M.L."/>
            <person name="Parodi-Talice A."/>
            <person name="Pita S."/>
            <person name="Rijo G."/>
            <person name="Alvarez-Valin F."/>
            <person name="Robello C."/>
        </authorList>
    </citation>
    <scope>NUCLEOTIDE SEQUENCE [LARGE SCALE GENOMIC DNA]</scope>
    <source>
        <strain evidence="1 2">Dm28c</strain>
    </source>
</reference>
<dbReference type="VEuPathDB" id="TriTrypDB:TcG_08058"/>
<accession>A0A2V2UNV2</accession>
<proteinExistence type="predicted"/>
<dbReference type="VEuPathDB" id="TriTrypDB:TcBrA4_0097180"/>
<protein>
    <recommendedName>
        <fullName evidence="3">RRM domain-containing protein</fullName>
    </recommendedName>
</protein>
<gene>
    <name evidence="1" type="ORF">C4B63_196g49</name>
</gene>
<dbReference type="AlphaFoldDB" id="A0A2V2UNV2"/>
<evidence type="ECO:0000313" key="2">
    <source>
        <dbReference type="Proteomes" id="UP000246121"/>
    </source>
</evidence>
<sequence>MPLDLVGKLHRTVYIEGCPSTVREDLLRLLVTKCGTIEGWDLMGERLIVVFSSMNSISTAITFNGTAFGDLTSKLLLWVATEPPPAGVTQQMAIADRGDGAGGAPHSAEELKSAREARERRLAAIRSELAPEIEMAESTETNEARMLDLCVRQLKALGTLTSHALVEAEKKLEEISTHLSASQKLLESLRREKLGKATALPAEQTEGPDCTADANTAVVAAELPGVLGERDDEVARRVEAMVAAAEDIGQWRMRFRES</sequence>
<evidence type="ECO:0000313" key="1">
    <source>
        <dbReference type="EMBL" id="PWU84876.1"/>
    </source>
</evidence>
<dbReference type="Proteomes" id="UP000246121">
    <property type="component" value="Unassembled WGS sequence"/>
</dbReference>
<dbReference type="VEuPathDB" id="TriTrypDB:BCY84_01925"/>
<dbReference type="VEuPathDB" id="TriTrypDB:TcCLB.510349.70"/>
<dbReference type="VEuPathDB" id="TriTrypDB:C3747_97g244"/>
<dbReference type="VEuPathDB" id="TriTrypDB:ECC02_004513"/>
<comment type="caution">
    <text evidence="1">The sequence shown here is derived from an EMBL/GenBank/DDBJ whole genome shotgun (WGS) entry which is preliminary data.</text>
</comment>
<dbReference type="OrthoDB" id="272601at2759"/>
<evidence type="ECO:0008006" key="3">
    <source>
        <dbReference type="Google" id="ProtNLM"/>
    </source>
</evidence>
<name>A0A2V2UNV2_TRYCR</name>
<dbReference type="VEuPathDB" id="TriTrypDB:C4B63_196g49"/>
<dbReference type="VEuPathDB" id="TriTrypDB:TCSYLVIO_003637"/>
<dbReference type="VEuPathDB" id="TriTrypDB:TcCL_NonESM13379"/>
<dbReference type="InterPro" id="IPR035979">
    <property type="entry name" value="RBD_domain_sf"/>
</dbReference>
<dbReference type="SUPFAM" id="SSF54928">
    <property type="entry name" value="RNA-binding domain, RBD"/>
    <property type="match status" value="1"/>
</dbReference>
<dbReference type="GO" id="GO:0003676">
    <property type="term" value="F:nucleic acid binding"/>
    <property type="evidence" value="ECO:0007669"/>
    <property type="project" value="InterPro"/>
</dbReference>